<dbReference type="RefSeq" id="WP_181899028.1">
    <property type="nucleotide sequence ID" value="NZ_QUNR01000003.1"/>
</dbReference>
<evidence type="ECO:0000256" key="1">
    <source>
        <dbReference type="SAM" id="SignalP"/>
    </source>
</evidence>
<gene>
    <name evidence="2" type="ORF">DFR26_1737</name>
</gene>
<dbReference type="AlphaFoldDB" id="A0A3E0H627"/>
<dbReference type="InterPro" id="IPR010653">
    <property type="entry name" value="NlpB/DapX"/>
</dbReference>
<keyword evidence="1" id="KW-0732">Signal</keyword>
<keyword evidence="3" id="KW-1185">Reference proteome</keyword>
<name>A0A3E0H627_9GAMM</name>
<sequence>MKRLMCVVLALSVLPACSGFFRDRSLAYVDAQSTPPLNIPADVSTRPITPLYPVPEVAASAVEAPAEAPFPPTLKTQVSVDMAALPAAPGRTPVKFGTDGNGVPELRVVGPRERVWDELGRTLKAIDVTIKDRNQSLGLVYITIAEQDYQLRMIRATEAYVISLQRDEETLAPVNLSRNLLGTLQVRWL</sequence>
<dbReference type="Pfam" id="PF06804">
    <property type="entry name" value="Lipoprotein_18"/>
    <property type="match status" value="1"/>
</dbReference>
<proteinExistence type="predicted"/>
<dbReference type="InterPro" id="IPR042268">
    <property type="entry name" value="BamC_C"/>
</dbReference>
<organism evidence="2 3">
    <name type="scientific">Paraperlucidibaca baekdonensis</name>
    <dbReference type="NCBI Taxonomy" id="748120"/>
    <lineage>
        <taxon>Bacteria</taxon>
        <taxon>Pseudomonadati</taxon>
        <taxon>Pseudomonadota</taxon>
        <taxon>Gammaproteobacteria</taxon>
        <taxon>Moraxellales</taxon>
        <taxon>Moraxellaceae</taxon>
        <taxon>Paraperlucidibaca</taxon>
    </lineage>
</organism>
<accession>A0A3E0H627</accession>
<evidence type="ECO:0000313" key="3">
    <source>
        <dbReference type="Proteomes" id="UP000256774"/>
    </source>
</evidence>
<dbReference type="EMBL" id="QUNR01000003">
    <property type="protein sequence ID" value="REH37952.1"/>
    <property type="molecule type" value="Genomic_DNA"/>
</dbReference>
<feature type="signal peptide" evidence="1">
    <location>
        <begin position="1"/>
        <end position="18"/>
    </location>
</feature>
<feature type="chain" id="PRO_5017820682" evidence="1">
    <location>
        <begin position="19"/>
        <end position="189"/>
    </location>
</feature>
<protein>
    <submittedName>
        <fullName evidence="2">Beta-barrel assembly machine subunit BamC</fullName>
    </submittedName>
</protein>
<reference evidence="2 3" key="1">
    <citation type="submission" date="2018-08" db="EMBL/GenBank/DDBJ databases">
        <title>Genomic Encyclopedia of Type Strains, Phase IV (KMG-IV): sequencing the most valuable type-strain genomes for metagenomic binning, comparative biology and taxonomic classification.</title>
        <authorList>
            <person name="Goeker M."/>
        </authorList>
    </citation>
    <scope>NUCLEOTIDE SEQUENCE [LARGE SCALE GENOMIC DNA]</scope>
    <source>
        <strain evidence="2 3">DSM 26022</strain>
    </source>
</reference>
<evidence type="ECO:0000313" key="2">
    <source>
        <dbReference type="EMBL" id="REH37952.1"/>
    </source>
</evidence>
<dbReference type="Proteomes" id="UP000256774">
    <property type="component" value="Unassembled WGS sequence"/>
</dbReference>
<comment type="caution">
    <text evidence="2">The sequence shown here is derived from an EMBL/GenBank/DDBJ whole genome shotgun (WGS) entry which is preliminary data.</text>
</comment>
<dbReference type="Gene3D" id="3.30.310.170">
    <property type="entry name" value="Outer membrane protein assembly factor BamC"/>
    <property type="match status" value="1"/>
</dbReference>